<accession>A0A6M4ARR8</accession>
<dbReference type="KEGG" id="slan:GV829_04400"/>
<proteinExistence type="predicted"/>
<dbReference type="SUPFAM" id="SSF52833">
    <property type="entry name" value="Thioredoxin-like"/>
    <property type="match status" value="1"/>
</dbReference>
<evidence type="ECO:0000313" key="3">
    <source>
        <dbReference type="EMBL" id="QJQ31778.1"/>
    </source>
</evidence>
<gene>
    <name evidence="3" type="ORF">GV829_04400</name>
</gene>
<evidence type="ECO:0000313" key="4">
    <source>
        <dbReference type="Proteomes" id="UP000503018"/>
    </source>
</evidence>
<dbReference type="RefSeq" id="WP_169944199.1">
    <property type="nucleotide sequence ID" value="NZ_CP053015.1"/>
</dbReference>
<dbReference type="AlphaFoldDB" id="A0A6M4ARR8"/>
<dbReference type="InterPro" id="IPR012336">
    <property type="entry name" value="Thioredoxin-like_fold"/>
</dbReference>
<organism evidence="3 4">
    <name type="scientific">Sphingomonas lacunae</name>
    <dbReference type="NCBI Taxonomy" id="2698828"/>
    <lineage>
        <taxon>Bacteria</taxon>
        <taxon>Pseudomonadati</taxon>
        <taxon>Pseudomonadota</taxon>
        <taxon>Alphaproteobacteria</taxon>
        <taxon>Sphingomonadales</taxon>
        <taxon>Sphingomonadaceae</taxon>
        <taxon>Sphingomonas</taxon>
    </lineage>
</organism>
<evidence type="ECO:0000256" key="1">
    <source>
        <dbReference type="SAM" id="SignalP"/>
    </source>
</evidence>
<protein>
    <submittedName>
        <fullName evidence="3">Thioredoxin domain-containing protein</fullName>
    </submittedName>
</protein>
<name>A0A6M4ARR8_9SPHN</name>
<feature type="signal peptide" evidence="1">
    <location>
        <begin position="1"/>
        <end position="39"/>
    </location>
</feature>
<dbReference type="InterPro" id="IPR036249">
    <property type="entry name" value="Thioredoxin-like_sf"/>
</dbReference>
<feature type="domain" description="Thioredoxin-like fold" evidence="2">
    <location>
        <begin position="56"/>
        <end position="243"/>
    </location>
</feature>
<keyword evidence="1" id="KW-0732">Signal</keyword>
<dbReference type="Proteomes" id="UP000503018">
    <property type="component" value="Chromosome"/>
</dbReference>
<dbReference type="Gene3D" id="1.10.40.110">
    <property type="match status" value="1"/>
</dbReference>
<keyword evidence="4" id="KW-1185">Reference proteome</keyword>
<dbReference type="Pfam" id="PF13462">
    <property type="entry name" value="Thioredoxin_4"/>
    <property type="match status" value="1"/>
</dbReference>
<dbReference type="Gene3D" id="3.40.30.10">
    <property type="entry name" value="Glutaredoxin"/>
    <property type="match status" value="1"/>
</dbReference>
<dbReference type="EMBL" id="CP053015">
    <property type="protein sequence ID" value="QJQ31778.1"/>
    <property type="molecule type" value="Genomic_DNA"/>
</dbReference>
<evidence type="ECO:0000259" key="2">
    <source>
        <dbReference type="Pfam" id="PF13462"/>
    </source>
</evidence>
<sequence>MSANSIFALLRRRSMQGAIMVAGTTAALSFGSQALLAQAAPAAPAWTAMVRTGDQGSHILGNPSARVRLAEYVSYTCPHCAHFSAEAGRVLRSDYVARGTVSVEVRHVVRDPVDLAMAAATNCGAPNRFFSRHESMMGQQSAILDRVRALPQATLQQWGALPLAQRLRRVADDSGVTTWMRGRGFTPAQINQCLSDMTMAQRLIDQSNQAATVGVQGTPSFTLNGTLVPNAYSWTALRPALDAALAR</sequence>
<reference evidence="3 4" key="1">
    <citation type="submission" date="2020-01" db="EMBL/GenBank/DDBJ databases">
        <title>Sphingomonas sp. strain CSW-10.</title>
        <authorList>
            <person name="Chen W.-M."/>
        </authorList>
    </citation>
    <scope>NUCLEOTIDE SEQUENCE [LARGE SCALE GENOMIC DNA]</scope>
    <source>
        <strain evidence="3 4">CSW-10</strain>
    </source>
</reference>
<feature type="chain" id="PRO_5026815317" evidence="1">
    <location>
        <begin position="40"/>
        <end position="247"/>
    </location>
</feature>